<dbReference type="SUPFAM" id="SSF55785">
    <property type="entry name" value="PYP-like sensor domain (PAS domain)"/>
    <property type="match status" value="1"/>
</dbReference>
<dbReference type="InterPro" id="IPR005561">
    <property type="entry name" value="ANTAR"/>
</dbReference>
<gene>
    <name evidence="3" type="ORF">JGU71_00095</name>
</gene>
<dbReference type="InterPro" id="IPR000014">
    <property type="entry name" value="PAS"/>
</dbReference>
<comment type="caution">
    <text evidence="3">The sequence shown here is derived from an EMBL/GenBank/DDBJ whole genome shotgun (WGS) entry which is preliminary data.</text>
</comment>
<dbReference type="SUPFAM" id="SSF52172">
    <property type="entry name" value="CheY-like"/>
    <property type="match status" value="1"/>
</dbReference>
<dbReference type="Gene3D" id="1.10.10.10">
    <property type="entry name" value="Winged helix-like DNA-binding domain superfamily/Winged helix DNA-binding domain"/>
    <property type="match status" value="1"/>
</dbReference>
<dbReference type="CDD" id="cd00130">
    <property type="entry name" value="PAS"/>
    <property type="match status" value="1"/>
</dbReference>
<dbReference type="Gene3D" id="3.30.450.20">
    <property type="entry name" value="PAS domain"/>
    <property type="match status" value="1"/>
</dbReference>
<accession>A0A934TZK7</accession>
<dbReference type="Proteomes" id="UP000655868">
    <property type="component" value="Unassembled WGS sequence"/>
</dbReference>
<dbReference type="AlphaFoldDB" id="A0A934TZK7"/>
<evidence type="ECO:0000259" key="2">
    <source>
        <dbReference type="PROSITE" id="PS50921"/>
    </source>
</evidence>
<dbReference type="SMART" id="SM01012">
    <property type="entry name" value="ANTAR"/>
    <property type="match status" value="1"/>
</dbReference>
<dbReference type="InterPro" id="IPR011006">
    <property type="entry name" value="CheY-like_superfamily"/>
</dbReference>
<feature type="domain" description="ANTAR" evidence="2">
    <location>
        <begin position="87"/>
        <end position="148"/>
    </location>
</feature>
<dbReference type="InterPro" id="IPR036388">
    <property type="entry name" value="WH-like_DNA-bd_sf"/>
</dbReference>
<dbReference type="InterPro" id="IPR013655">
    <property type="entry name" value="PAS_fold_3"/>
</dbReference>
<evidence type="ECO:0000313" key="3">
    <source>
        <dbReference type="EMBL" id="MBJ8337274.1"/>
    </source>
</evidence>
<dbReference type="EMBL" id="JAEMNV010000001">
    <property type="protein sequence ID" value="MBJ8337274.1"/>
    <property type="molecule type" value="Genomic_DNA"/>
</dbReference>
<evidence type="ECO:0000313" key="4">
    <source>
        <dbReference type="Proteomes" id="UP000655868"/>
    </source>
</evidence>
<name>A0A934TZK7_9NOCA</name>
<evidence type="ECO:0000259" key="1">
    <source>
        <dbReference type="PROSITE" id="PS50113"/>
    </source>
</evidence>
<dbReference type="Pfam" id="PF03861">
    <property type="entry name" value="ANTAR"/>
    <property type="match status" value="1"/>
</dbReference>
<dbReference type="PROSITE" id="PS50113">
    <property type="entry name" value="PAC"/>
    <property type="match status" value="1"/>
</dbReference>
<dbReference type="GO" id="GO:0003723">
    <property type="term" value="F:RNA binding"/>
    <property type="evidence" value="ECO:0007669"/>
    <property type="project" value="InterPro"/>
</dbReference>
<dbReference type="Pfam" id="PF08447">
    <property type="entry name" value="PAS_3"/>
    <property type="match status" value="1"/>
</dbReference>
<keyword evidence="4" id="KW-1185">Reference proteome</keyword>
<dbReference type="InterPro" id="IPR000700">
    <property type="entry name" value="PAS-assoc_C"/>
</dbReference>
<sequence length="173" mass="19180">MHGYSPGAVTPTTELLLHHKHPDDKSTVAALFNEVTRNGAPFSSRHRIIDTDGRTRRVIVVGDRAVDSAGQIVGTGGFYIDVTDSQRAEQAVMDSVVHEFTESRATIERAKGVLMLAYGINAERAFDVLVWRSQDANIKLRELAHQLLHAITDVELPVTVREQIDHLLLTLPH</sequence>
<reference evidence="3" key="1">
    <citation type="submission" date="2020-12" db="EMBL/GenBank/DDBJ databases">
        <title>Antrihabitans popcorni sp. nov. and Antrihabitans auranticaus sp. nov., isolated from a larva cave.</title>
        <authorList>
            <person name="Lee S.D."/>
            <person name="Kim I.S."/>
        </authorList>
    </citation>
    <scope>NUCLEOTIDE SEQUENCE</scope>
    <source>
        <strain evidence="3">YC3-6</strain>
    </source>
</reference>
<dbReference type="PROSITE" id="PS50921">
    <property type="entry name" value="ANTAR"/>
    <property type="match status" value="1"/>
</dbReference>
<protein>
    <submittedName>
        <fullName evidence="3">PAS and ANTAR domain-containing protein</fullName>
    </submittedName>
</protein>
<dbReference type="NCBIfam" id="TIGR00229">
    <property type="entry name" value="sensory_box"/>
    <property type="match status" value="1"/>
</dbReference>
<dbReference type="InterPro" id="IPR035965">
    <property type="entry name" value="PAS-like_dom_sf"/>
</dbReference>
<organism evidence="3 4">
    <name type="scientific">Antrihabitans stalagmiti</name>
    <dbReference type="NCBI Taxonomy" id="2799499"/>
    <lineage>
        <taxon>Bacteria</taxon>
        <taxon>Bacillati</taxon>
        <taxon>Actinomycetota</taxon>
        <taxon>Actinomycetes</taxon>
        <taxon>Mycobacteriales</taxon>
        <taxon>Nocardiaceae</taxon>
        <taxon>Antrihabitans</taxon>
    </lineage>
</organism>
<feature type="domain" description="PAC" evidence="1">
    <location>
        <begin position="42"/>
        <end position="94"/>
    </location>
</feature>
<proteinExistence type="predicted"/>